<dbReference type="AlphaFoldDB" id="A0A0F9FIK5"/>
<name>A0A0F9FIK5_9ZZZZ</name>
<feature type="region of interest" description="Disordered" evidence="1">
    <location>
        <begin position="62"/>
        <end position="83"/>
    </location>
</feature>
<sequence>MPQFGRPSADTNNPGSYVDELAGAVNIFNSIDEVTPNDADFIQTPVGPTGGPVYVTKYSTLEDPQSSSGHILRNRYAKDASGG</sequence>
<dbReference type="EMBL" id="LAZR01023514">
    <property type="protein sequence ID" value="KKL78261.1"/>
    <property type="molecule type" value="Genomic_DNA"/>
</dbReference>
<evidence type="ECO:0000313" key="2">
    <source>
        <dbReference type="EMBL" id="KKL78261.1"/>
    </source>
</evidence>
<evidence type="ECO:0000256" key="1">
    <source>
        <dbReference type="SAM" id="MobiDB-lite"/>
    </source>
</evidence>
<proteinExistence type="predicted"/>
<organism evidence="2">
    <name type="scientific">marine sediment metagenome</name>
    <dbReference type="NCBI Taxonomy" id="412755"/>
    <lineage>
        <taxon>unclassified sequences</taxon>
        <taxon>metagenomes</taxon>
        <taxon>ecological metagenomes</taxon>
    </lineage>
</organism>
<protein>
    <submittedName>
        <fullName evidence="2">Uncharacterized protein</fullName>
    </submittedName>
</protein>
<reference evidence="2" key="1">
    <citation type="journal article" date="2015" name="Nature">
        <title>Complex archaea that bridge the gap between prokaryotes and eukaryotes.</title>
        <authorList>
            <person name="Spang A."/>
            <person name="Saw J.H."/>
            <person name="Jorgensen S.L."/>
            <person name="Zaremba-Niedzwiedzka K."/>
            <person name="Martijn J."/>
            <person name="Lind A.E."/>
            <person name="van Eijk R."/>
            <person name="Schleper C."/>
            <person name="Guy L."/>
            <person name="Ettema T.J."/>
        </authorList>
    </citation>
    <scope>NUCLEOTIDE SEQUENCE</scope>
</reference>
<accession>A0A0F9FIK5</accession>
<gene>
    <name evidence="2" type="ORF">LCGC14_2026570</name>
</gene>
<feature type="non-terminal residue" evidence="2">
    <location>
        <position position="83"/>
    </location>
</feature>
<comment type="caution">
    <text evidence="2">The sequence shown here is derived from an EMBL/GenBank/DDBJ whole genome shotgun (WGS) entry which is preliminary data.</text>
</comment>